<organism evidence="2 3">
    <name type="scientific">Vairimorpha necatrix</name>
    <dbReference type="NCBI Taxonomy" id="6039"/>
    <lineage>
        <taxon>Eukaryota</taxon>
        <taxon>Fungi</taxon>
        <taxon>Fungi incertae sedis</taxon>
        <taxon>Microsporidia</taxon>
        <taxon>Nosematidae</taxon>
        <taxon>Vairimorpha</taxon>
    </lineage>
</organism>
<dbReference type="GeneID" id="90541824"/>
<reference evidence="2" key="1">
    <citation type="journal article" date="2024" name="BMC Genomics">
        <title>Functional annotation of a divergent genome using sequence and structure-based similarity.</title>
        <authorList>
            <person name="Svedberg D."/>
            <person name="Winiger R.R."/>
            <person name="Berg A."/>
            <person name="Sharma H."/>
            <person name="Tellgren-Roth C."/>
            <person name="Debrunner-Vossbrinck B.A."/>
            <person name="Vossbrinck C.R."/>
            <person name="Barandun J."/>
        </authorList>
    </citation>
    <scope>NUCLEOTIDE SEQUENCE</scope>
    <source>
        <strain evidence="2">Illinois isolate</strain>
    </source>
</reference>
<proteinExistence type="predicted"/>
<protein>
    <recommendedName>
        <fullName evidence="4">Spc7 kinetochore protein domain-containing protein</fullName>
    </recommendedName>
</protein>
<dbReference type="EMBL" id="CP142732">
    <property type="protein sequence ID" value="WUR03999.1"/>
    <property type="molecule type" value="Genomic_DNA"/>
</dbReference>
<sequence length="495" mass="58843">MEENKKKQRRVSFASEAPEQNVYEKELDITSLTAEDFTADLTCEQTKVGKSFYEKEEENKENDSIMSNNTAVFDELVNTQYIRKIVPQEQVVQININELLIEHGIRFLDDIVVSSTRRDTLSKSKKEVDPKNLIYYEHFLSHRIKFFEDFSEYLKNELISLSEQLKEIEMNFNIKNTLLEKEDKSKLRSLKTDCRNRANVSWYELRAKKELEFNELICKIKNDLNNEFNKKETEYEQIRKDLEDTELNIKLINEKIQNINSHEILNVTNQSIDKLQQDILNHEEVLEDYLAEYEKLRIDVNNKKINEESNELKYKNLQDEISELEKQFRTVSVNENDLNEVKNEYEKLTSILGLEILEFKNDKIKIKFLNFEIILTREDFKMENVVFLGSKSIIHEYGVLVSKNYFDFLEVINLLNIINEIYKEIQYILVNNSVDIFIENEELRISISAHDLSNFKNFSIKINIKSNLEMKIEKDNESYFYDLHKDKGCIISHLE</sequence>
<evidence type="ECO:0000313" key="3">
    <source>
        <dbReference type="Proteomes" id="UP001334084"/>
    </source>
</evidence>
<keyword evidence="3" id="KW-1185">Reference proteome</keyword>
<keyword evidence="1" id="KW-0175">Coiled coil</keyword>
<evidence type="ECO:0000256" key="1">
    <source>
        <dbReference type="SAM" id="Coils"/>
    </source>
</evidence>
<dbReference type="KEGG" id="vnx:VNE69_07068"/>
<gene>
    <name evidence="2" type="ORF">VNE69_07068</name>
</gene>
<accession>A0AAX4JDF5</accession>
<evidence type="ECO:0000313" key="2">
    <source>
        <dbReference type="EMBL" id="WUR03999.1"/>
    </source>
</evidence>
<name>A0AAX4JDF5_9MICR</name>
<feature type="coiled-coil region" evidence="1">
    <location>
        <begin position="221"/>
        <end position="334"/>
    </location>
</feature>
<evidence type="ECO:0008006" key="4">
    <source>
        <dbReference type="Google" id="ProtNLM"/>
    </source>
</evidence>
<dbReference type="AlphaFoldDB" id="A0AAX4JDF5"/>
<dbReference type="RefSeq" id="XP_065330144.1">
    <property type="nucleotide sequence ID" value="XM_065474072.1"/>
</dbReference>
<dbReference type="Proteomes" id="UP001334084">
    <property type="component" value="Chromosome 7"/>
</dbReference>